<dbReference type="GO" id="GO:0047596">
    <property type="term" value="F:6-methylsalicylate decarboxylase activity"/>
    <property type="evidence" value="ECO:0007669"/>
    <property type="project" value="UniProtKB-EC"/>
</dbReference>
<dbReference type="InterPro" id="IPR006680">
    <property type="entry name" value="Amidohydro-rel"/>
</dbReference>
<keyword evidence="7" id="KW-0210">Decarboxylase</keyword>
<evidence type="ECO:0000259" key="8">
    <source>
        <dbReference type="Pfam" id="PF04909"/>
    </source>
</evidence>
<dbReference type="GO" id="GO:0016787">
    <property type="term" value="F:hydrolase activity"/>
    <property type="evidence" value="ECO:0007669"/>
    <property type="project" value="UniProtKB-KW"/>
</dbReference>
<evidence type="ECO:0000256" key="7">
    <source>
        <dbReference type="RuleBase" id="RU366045"/>
    </source>
</evidence>
<evidence type="ECO:0000256" key="6">
    <source>
        <dbReference type="ARBA" id="ARBA00038889"/>
    </source>
</evidence>
<keyword evidence="3" id="KW-0862">Zinc</keyword>
<keyword evidence="4 7" id="KW-0456">Lyase</keyword>
<dbReference type="OMA" id="RIESCIM"/>
<dbReference type="RefSeq" id="XP_011132547.1">
    <property type="nucleotide sequence ID" value="XM_011134245.1"/>
</dbReference>
<accession>A0A023B0C8</accession>
<dbReference type="OrthoDB" id="2832284at2759"/>
<dbReference type="InterPro" id="IPR032465">
    <property type="entry name" value="ACMSD"/>
</dbReference>
<dbReference type="GO" id="GO:0005829">
    <property type="term" value="C:cytosol"/>
    <property type="evidence" value="ECO:0007669"/>
    <property type="project" value="TreeGrafter"/>
</dbReference>
<sequence length="326" mass="35875">MQEGKSGRIDVHVHYLPSKYREAVIAAGHGRPDGMPYLPEWSVESTLAMMDGCGISKAVLSVSSPGVYFGDDAQARALSRYVNQEGAKAVASHPDRLGFFASLPLPDVSGALEELSYALDELKADGVVIESNSEGIYPGDPQMDPVLAEMDKRKTVLFMHPTSPHCAGCDMRNSTMGAKYPGPMIEFLFETTRAVCNMIIQNTFNKFPNIRWIIPHAGAVLPIVIDRVVGISTVIGLSAPLNEAHVLEILNKLYFDLAGMPLPRMIKPLLEIADPDKLLYGSDWPFTPEPLVKKLAIALDHTDQLADDHRHRIMCKNALPLFPRFN</sequence>
<dbReference type="Pfam" id="PF04909">
    <property type="entry name" value="Amidohydro_2"/>
    <property type="match status" value="1"/>
</dbReference>
<dbReference type="PANTHER" id="PTHR21240">
    <property type="entry name" value="2-AMINO-3-CARBOXYLMUCONATE-6-SEMIALDEHYDE DECARBOXYLASE"/>
    <property type="match status" value="1"/>
</dbReference>
<dbReference type="AlphaFoldDB" id="A0A023B0C8"/>
<comment type="caution">
    <text evidence="9">The sequence shown here is derived from an EMBL/GenBank/DDBJ whole genome shotgun (WGS) entry which is preliminary data.</text>
</comment>
<dbReference type="VEuPathDB" id="CryptoDB:GNI_140320"/>
<dbReference type="EMBL" id="AFNH02001038">
    <property type="protein sequence ID" value="EZG45146.1"/>
    <property type="molecule type" value="Genomic_DNA"/>
</dbReference>
<evidence type="ECO:0000313" key="10">
    <source>
        <dbReference type="Proteomes" id="UP000019763"/>
    </source>
</evidence>
<feature type="domain" description="Amidohydrolase-related" evidence="8">
    <location>
        <begin position="9"/>
        <end position="323"/>
    </location>
</feature>
<dbReference type="Proteomes" id="UP000019763">
    <property type="component" value="Unassembled WGS sequence"/>
</dbReference>
<dbReference type="InterPro" id="IPR032466">
    <property type="entry name" value="Metal_Hydrolase"/>
</dbReference>
<dbReference type="SUPFAM" id="SSF51556">
    <property type="entry name" value="Metallo-dependent hydrolases"/>
    <property type="match status" value="1"/>
</dbReference>
<dbReference type="PANTHER" id="PTHR21240:SF29">
    <property type="entry name" value="AMIDOHYDROLASE-RELATED DOMAIN-CONTAINING PROTEIN"/>
    <property type="match status" value="1"/>
</dbReference>
<organism evidence="9 10">
    <name type="scientific">Gregarina niphandrodes</name>
    <name type="common">Septate eugregarine</name>
    <dbReference type="NCBI Taxonomy" id="110365"/>
    <lineage>
        <taxon>Eukaryota</taxon>
        <taxon>Sar</taxon>
        <taxon>Alveolata</taxon>
        <taxon>Apicomplexa</taxon>
        <taxon>Conoidasida</taxon>
        <taxon>Gregarinasina</taxon>
        <taxon>Eugregarinorida</taxon>
        <taxon>Gregarinidae</taxon>
        <taxon>Gregarina</taxon>
    </lineage>
</organism>
<evidence type="ECO:0000256" key="3">
    <source>
        <dbReference type="ARBA" id="ARBA00022833"/>
    </source>
</evidence>
<dbReference type="eggNOG" id="KOG4245">
    <property type="taxonomic scope" value="Eukaryota"/>
</dbReference>
<comment type="catalytic activity">
    <reaction evidence="5">
        <text>6-methylsalicylate + H(+) = 3-methylphenol + CO2</text>
        <dbReference type="Rhea" id="RHEA:23112"/>
        <dbReference type="ChEBI" id="CHEBI:15378"/>
        <dbReference type="ChEBI" id="CHEBI:16526"/>
        <dbReference type="ChEBI" id="CHEBI:17231"/>
        <dbReference type="ChEBI" id="CHEBI:36658"/>
        <dbReference type="EC" id="4.1.1.52"/>
    </reaction>
    <physiologicalReaction direction="left-to-right" evidence="5">
        <dbReference type="Rhea" id="RHEA:23113"/>
    </physiologicalReaction>
</comment>
<dbReference type="GO" id="GO:0019748">
    <property type="term" value="P:secondary metabolic process"/>
    <property type="evidence" value="ECO:0007669"/>
    <property type="project" value="TreeGrafter"/>
</dbReference>
<dbReference type="GeneID" id="22914972"/>
<keyword evidence="2" id="KW-0479">Metal-binding</keyword>
<dbReference type="EC" id="4.1.1.52" evidence="6"/>
<evidence type="ECO:0000256" key="4">
    <source>
        <dbReference type="ARBA" id="ARBA00023239"/>
    </source>
</evidence>
<dbReference type="GO" id="GO:0046872">
    <property type="term" value="F:metal ion binding"/>
    <property type="evidence" value="ECO:0007669"/>
    <property type="project" value="UniProtKB-KW"/>
</dbReference>
<comment type="similarity">
    <text evidence="1">Belongs to the metallo-dependent hydrolases superfamily. ACMSD family.</text>
</comment>
<evidence type="ECO:0000256" key="1">
    <source>
        <dbReference type="ARBA" id="ARBA00005871"/>
    </source>
</evidence>
<name>A0A023B0C8_GRENI</name>
<proteinExistence type="inferred from homology"/>
<protein>
    <recommendedName>
        <fullName evidence="6">6-methylsalicylate decarboxylase</fullName>
        <ecNumber evidence="6">4.1.1.52</ecNumber>
    </recommendedName>
</protein>
<dbReference type="Gene3D" id="3.20.20.140">
    <property type="entry name" value="Metal-dependent hydrolases"/>
    <property type="match status" value="1"/>
</dbReference>
<keyword evidence="10" id="KW-1185">Reference proteome</keyword>
<evidence type="ECO:0000256" key="2">
    <source>
        <dbReference type="ARBA" id="ARBA00022723"/>
    </source>
</evidence>
<gene>
    <name evidence="9" type="ORF">GNI_140320</name>
</gene>
<evidence type="ECO:0000256" key="5">
    <source>
        <dbReference type="ARBA" id="ARBA00036832"/>
    </source>
</evidence>
<reference evidence="9" key="1">
    <citation type="submission" date="2013-12" db="EMBL/GenBank/DDBJ databases">
        <authorList>
            <person name="Omoto C.K."/>
            <person name="Sibley D."/>
            <person name="Venepally P."/>
            <person name="Hadjithomas M."/>
            <person name="Karamycheva S."/>
            <person name="Brunk B."/>
            <person name="Roos D."/>
            <person name="Caler E."/>
            <person name="Lorenzi H."/>
        </authorList>
    </citation>
    <scope>NUCLEOTIDE SEQUENCE</scope>
</reference>
<evidence type="ECO:0000313" key="9">
    <source>
        <dbReference type="EMBL" id="EZG45146.1"/>
    </source>
</evidence>